<comment type="caution">
    <text evidence="1">The sequence shown here is derived from an EMBL/GenBank/DDBJ whole genome shotgun (WGS) entry which is preliminary data.</text>
</comment>
<name>A0ACB6Z6R0_THEGA</name>
<dbReference type="Proteomes" id="UP000886501">
    <property type="component" value="Unassembled WGS sequence"/>
</dbReference>
<accession>A0ACB6Z6R0</accession>
<keyword evidence="2" id="KW-1185">Reference proteome</keyword>
<organism evidence="1 2">
    <name type="scientific">Thelephora ganbajun</name>
    <name type="common">Ganba fungus</name>
    <dbReference type="NCBI Taxonomy" id="370292"/>
    <lineage>
        <taxon>Eukaryota</taxon>
        <taxon>Fungi</taxon>
        <taxon>Dikarya</taxon>
        <taxon>Basidiomycota</taxon>
        <taxon>Agaricomycotina</taxon>
        <taxon>Agaricomycetes</taxon>
        <taxon>Thelephorales</taxon>
        <taxon>Thelephoraceae</taxon>
        <taxon>Thelephora</taxon>
    </lineage>
</organism>
<sequence length="370" mass="41470">MNDKNAEIRIAVALVALRFKPIRQSCVAYVLDLRDRFPCPGGGTQSAENMLVGREWKERALELETRCSRLEGMVEWDKLEHLMGANTTGHATIDQGKKRDKARNRLKASLERVLNGKMAGHSLDGLITISARSALTIYERLMRAQDGLLTRPSDSVTEREELLLTVIPVTFAVARSGLEELGKMVEVMMDVSRNPRETCDVLGAIDWMLCGMLQSLFTVATRSVKVIGLRPKQTEELERLVEEECDRTFGTLTEMILVRLVRLIFPWMERMLEGPEQTTDIPMELIGILEGALDTVEQFGFDGGAASARERVGLGVCQELKRLSRKIPVDSSSKSVQERKQRLAKKEAVWYLGAFLQKSCRTSEAEQGGK</sequence>
<reference evidence="1" key="2">
    <citation type="journal article" date="2020" name="Nat. Commun.">
        <title>Large-scale genome sequencing of mycorrhizal fungi provides insights into the early evolution of symbiotic traits.</title>
        <authorList>
            <person name="Miyauchi S."/>
            <person name="Kiss E."/>
            <person name="Kuo A."/>
            <person name="Drula E."/>
            <person name="Kohler A."/>
            <person name="Sanchez-Garcia M."/>
            <person name="Morin E."/>
            <person name="Andreopoulos B."/>
            <person name="Barry K.W."/>
            <person name="Bonito G."/>
            <person name="Buee M."/>
            <person name="Carver A."/>
            <person name="Chen C."/>
            <person name="Cichocki N."/>
            <person name="Clum A."/>
            <person name="Culley D."/>
            <person name="Crous P.W."/>
            <person name="Fauchery L."/>
            <person name="Girlanda M."/>
            <person name="Hayes R.D."/>
            <person name="Keri Z."/>
            <person name="LaButti K."/>
            <person name="Lipzen A."/>
            <person name="Lombard V."/>
            <person name="Magnuson J."/>
            <person name="Maillard F."/>
            <person name="Murat C."/>
            <person name="Nolan M."/>
            <person name="Ohm R.A."/>
            <person name="Pangilinan J."/>
            <person name="Pereira M.F."/>
            <person name="Perotto S."/>
            <person name="Peter M."/>
            <person name="Pfister S."/>
            <person name="Riley R."/>
            <person name="Sitrit Y."/>
            <person name="Stielow J.B."/>
            <person name="Szollosi G."/>
            <person name="Zifcakova L."/>
            <person name="Stursova M."/>
            <person name="Spatafora J.W."/>
            <person name="Tedersoo L."/>
            <person name="Vaario L.M."/>
            <person name="Yamada A."/>
            <person name="Yan M."/>
            <person name="Wang P."/>
            <person name="Xu J."/>
            <person name="Bruns T."/>
            <person name="Baldrian P."/>
            <person name="Vilgalys R."/>
            <person name="Dunand C."/>
            <person name="Henrissat B."/>
            <person name="Grigoriev I.V."/>
            <person name="Hibbett D."/>
            <person name="Nagy L.G."/>
            <person name="Martin F.M."/>
        </authorList>
    </citation>
    <scope>NUCLEOTIDE SEQUENCE</scope>
    <source>
        <strain evidence="1">P2</strain>
    </source>
</reference>
<reference evidence="1" key="1">
    <citation type="submission" date="2019-10" db="EMBL/GenBank/DDBJ databases">
        <authorList>
            <consortium name="DOE Joint Genome Institute"/>
            <person name="Kuo A."/>
            <person name="Miyauchi S."/>
            <person name="Kiss E."/>
            <person name="Drula E."/>
            <person name="Kohler A."/>
            <person name="Sanchez-Garcia M."/>
            <person name="Andreopoulos B."/>
            <person name="Barry K.W."/>
            <person name="Bonito G."/>
            <person name="Buee M."/>
            <person name="Carver A."/>
            <person name="Chen C."/>
            <person name="Cichocki N."/>
            <person name="Clum A."/>
            <person name="Culley D."/>
            <person name="Crous P.W."/>
            <person name="Fauchery L."/>
            <person name="Girlanda M."/>
            <person name="Hayes R."/>
            <person name="Keri Z."/>
            <person name="Labutti K."/>
            <person name="Lipzen A."/>
            <person name="Lombard V."/>
            <person name="Magnuson J."/>
            <person name="Maillard F."/>
            <person name="Morin E."/>
            <person name="Murat C."/>
            <person name="Nolan M."/>
            <person name="Ohm R."/>
            <person name="Pangilinan J."/>
            <person name="Pereira M."/>
            <person name="Perotto S."/>
            <person name="Peter M."/>
            <person name="Riley R."/>
            <person name="Sitrit Y."/>
            <person name="Stielow B."/>
            <person name="Szollosi G."/>
            <person name="Zifcakova L."/>
            <person name="Stursova M."/>
            <person name="Spatafora J.W."/>
            <person name="Tedersoo L."/>
            <person name="Vaario L.-M."/>
            <person name="Yamada A."/>
            <person name="Yan M."/>
            <person name="Wang P."/>
            <person name="Xu J."/>
            <person name="Bruns T."/>
            <person name="Baldrian P."/>
            <person name="Vilgalys R."/>
            <person name="Henrissat B."/>
            <person name="Grigoriev I.V."/>
            <person name="Hibbett D."/>
            <person name="Nagy L.G."/>
            <person name="Martin F.M."/>
        </authorList>
    </citation>
    <scope>NUCLEOTIDE SEQUENCE</scope>
    <source>
        <strain evidence="1">P2</strain>
    </source>
</reference>
<dbReference type="EMBL" id="MU118107">
    <property type="protein sequence ID" value="KAF9645033.1"/>
    <property type="molecule type" value="Genomic_DNA"/>
</dbReference>
<proteinExistence type="predicted"/>
<protein>
    <submittedName>
        <fullName evidence="1">Uncharacterized protein</fullName>
    </submittedName>
</protein>
<evidence type="ECO:0000313" key="2">
    <source>
        <dbReference type="Proteomes" id="UP000886501"/>
    </source>
</evidence>
<evidence type="ECO:0000313" key="1">
    <source>
        <dbReference type="EMBL" id="KAF9645033.1"/>
    </source>
</evidence>
<gene>
    <name evidence="1" type="ORF">BDM02DRAFT_3190069</name>
</gene>